<dbReference type="PROSITE" id="PS50110">
    <property type="entry name" value="RESPONSE_REGULATORY"/>
    <property type="match status" value="1"/>
</dbReference>
<dbReference type="SMART" id="SM00448">
    <property type="entry name" value="REC"/>
    <property type="match status" value="1"/>
</dbReference>
<evidence type="ECO:0000256" key="6">
    <source>
        <dbReference type="PROSITE-ProRule" id="PRU00169"/>
    </source>
</evidence>
<evidence type="ECO:0000259" key="8">
    <source>
        <dbReference type="PROSITE" id="PS50110"/>
    </source>
</evidence>
<sequence>MNKNLKVLIIEDDPNIADLIKLYTEKAGFKVILTSNGDAGLSEYFDKKPDFVLLDIMLPETDGWEVCREIRKDNRLIPIIMLTGKGENYDKIKGLDLGADDYIVKPFDPNELIARMKAVIRRAYPTQVSKANIKLNFLTIDIIQYKIYRNDVEVMMPPKELELLYFLALYPNQVFTRQQLLEKIWGMDYEGDPRTIDVHIKRVREKIGEQPPFWTLKTIRGVGYKFEVNGSA</sequence>
<keyword evidence="2" id="KW-0902">Two-component regulatory system</keyword>
<evidence type="ECO:0000313" key="10">
    <source>
        <dbReference type="EMBL" id="MFC0560214.1"/>
    </source>
</evidence>
<dbReference type="InterPro" id="IPR011006">
    <property type="entry name" value="CheY-like_superfamily"/>
</dbReference>
<keyword evidence="11" id="KW-1185">Reference proteome</keyword>
<dbReference type="PANTHER" id="PTHR48111:SF1">
    <property type="entry name" value="TWO-COMPONENT RESPONSE REGULATOR ORR33"/>
    <property type="match status" value="1"/>
</dbReference>
<evidence type="ECO:0000259" key="9">
    <source>
        <dbReference type="PROSITE" id="PS51755"/>
    </source>
</evidence>
<reference evidence="10 11" key="1">
    <citation type="submission" date="2024-09" db="EMBL/GenBank/DDBJ databases">
        <authorList>
            <person name="Sun Q."/>
            <person name="Mori K."/>
        </authorList>
    </citation>
    <scope>NUCLEOTIDE SEQUENCE [LARGE SCALE GENOMIC DNA]</scope>
    <source>
        <strain evidence="10 11">NCAIM B.02301</strain>
    </source>
</reference>
<keyword evidence="3" id="KW-0805">Transcription regulation</keyword>
<dbReference type="Gene3D" id="6.10.250.690">
    <property type="match status" value="1"/>
</dbReference>
<dbReference type="SUPFAM" id="SSF52172">
    <property type="entry name" value="CheY-like"/>
    <property type="match status" value="1"/>
</dbReference>
<dbReference type="Pfam" id="PF00486">
    <property type="entry name" value="Trans_reg_C"/>
    <property type="match status" value="1"/>
</dbReference>
<dbReference type="Gene3D" id="3.40.50.2300">
    <property type="match status" value="1"/>
</dbReference>
<name>A0ABV6NHP9_9BACI</name>
<keyword evidence="4 7" id="KW-0238">DNA-binding</keyword>
<evidence type="ECO:0000256" key="7">
    <source>
        <dbReference type="PROSITE-ProRule" id="PRU01091"/>
    </source>
</evidence>
<dbReference type="Gene3D" id="1.10.10.10">
    <property type="entry name" value="Winged helix-like DNA-binding domain superfamily/Winged helix DNA-binding domain"/>
    <property type="match status" value="1"/>
</dbReference>
<organism evidence="10 11">
    <name type="scientific">Halalkalibacter alkalisediminis</name>
    <dbReference type="NCBI Taxonomy" id="935616"/>
    <lineage>
        <taxon>Bacteria</taxon>
        <taxon>Bacillati</taxon>
        <taxon>Bacillota</taxon>
        <taxon>Bacilli</taxon>
        <taxon>Bacillales</taxon>
        <taxon>Bacillaceae</taxon>
        <taxon>Halalkalibacter</taxon>
    </lineage>
</organism>
<dbReference type="InterPro" id="IPR001867">
    <property type="entry name" value="OmpR/PhoB-type_DNA-bd"/>
</dbReference>
<dbReference type="Proteomes" id="UP001589833">
    <property type="component" value="Unassembled WGS sequence"/>
</dbReference>
<feature type="DNA-binding region" description="OmpR/PhoB-type" evidence="7">
    <location>
        <begin position="130"/>
        <end position="228"/>
    </location>
</feature>
<dbReference type="RefSeq" id="WP_273840322.1">
    <property type="nucleotide sequence ID" value="NZ_JAQQWT010000002.1"/>
</dbReference>
<gene>
    <name evidence="10" type="ORF">ACFFH4_14330</name>
</gene>
<proteinExistence type="predicted"/>
<dbReference type="InterPro" id="IPR036388">
    <property type="entry name" value="WH-like_DNA-bd_sf"/>
</dbReference>
<dbReference type="CDD" id="cd00383">
    <property type="entry name" value="trans_reg_C"/>
    <property type="match status" value="1"/>
</dbReference>
<evidence type="ECO:0000256" key="2">
    <source>
        <dbReference type="ARBA" id="ARBA00023012"/>
    </source>
</evidence>
<dbReference type="InterPro" id="IPR039420">
    <property type="entry name" value="WalR-like"/>
</dbReference>
<keyword evidence="5" id="KW-0804">Transcription</keyword>
<keyword evidence="1 6" id="KW-0597">Phosphoprotein</keyword>
<dbReference type="InterPro" id="IPR001789">
    <property type="entry name" value="Sig_transdc_resp-reg_receiver"/>
</dbReference>
<dbReference type="Pfam" id="PF00072">
    <property type="entry name" value="Response_reg"/>
    <property type="match status" value="1"/>
</dbReference>
<evidence type="ECO:0000256" key="1">
    <source>
        <dbReference type="ARBA" id="ARBA00022553"/>
    </source>
</evidence>
<dbReference type="PROSITE" id="PS51755">
    <property type="entry name" value="OMPR_PHOB"/>
    <property type="match status" value="1"/>
</dbReference>
<feature type="modified residue" description="4-aspartylphosphate" evidence="6">
    <location>
        <position position="55"/>
    </location>
</feature>
<feature type="domain" description="OmpR/PhoB-type" evidence="9">
    <location>
        <begin position="130"/>
        <end position="228"/>
    </location>
</feature>
<evidence type="ECO:0000313" key="11">
    <source>
        <dbReference type="Proteomes" id="UP001589833"/>
    </source>
</evidence>
<protein>
    <submittedName>
        <fullName evidence="10">Response regulator transcription factor</fullName>
    </submittedName>
</protein>
<dbReference type="EMBL" id="JBHLTR010000017">
    <property type="protein sequence ID" value="MFC0560214.1"/>
    <property type="molecule type" value="Genomic_DNA"/>
</dbReference>
<comment type="caution">
    <text evidence="10">The sequence shown here is derived from an EMBL/GenBank/DDBJ whole genome shotgun (WGS) entry which is preliminary data.</text>
</comment>
<dbReference type="PANTHER" id="PTHR48111">
    <property type="entry name" value="REGULATOR OF RPOS"/>
    <property type="match status" value="1"/>
</dbReference>
<accession>A0ABV6NHP9</accession>
<evidence type="ECO:0000256" key="5">
    <source>
        <dbReference type="ARBA" id="ARBA00023163"/>
    </source>
</evidence>
<dbReference type="SMART" id="SM00862">
    <property type="entry name" value="Trans_reg_C"/>
    <property type="match status" value="1"/>
</dbReference>
<feature type="domain" description="Response regulatory" evidence="8">
    <location>
        <begin position="6"/>
        <end position="120"/>
    </location>
</feature>
<evidence type="ECO:0000256" key="4">
    <source>
        <dbReference type="ARBA" id="ARBA00023125"/>
    </source>
</evidence>
<evidence type="ECO:0000256" key="3">
    <source>
        <dbReference type="ARBA" id="ARBA00023015"/>
    </source>
</evidence>